<comment type="subcellular location">
    <subcellularLocation>
        <location evidence="1">Membrane</location>
    </subcellularLocation>
</comment>
<comment type="caution">
    <text evidence="9">The sequence shown here is derived from an EMBL/GenBank/DDBJ whole genome shotgun (WGS) entry which is preliminary data.</text>
</comment>
<dbReference type="AlphaFoldDB" id="A0A9D4U1S5"/>
<feature type="transmembrane region" description="Helical" evidence="7">
    <location>
        <begin position="187"/>
        <end position="204"/>
    </location>
</feature>
<evidence type="ECO:0000256" key="4">
    <source>
        <dbReference type="ARBA" id="ARBA00022970"/>
    </source>
</evidence>
<accession>A0A9D4U1S5</accession>
<organism evidence="9 10">
    <name type="scientific">Adiantum capillus-veneris</name>
    <name type="common">Maidenhair fern</name>
    <dbReference type="NCBI Taxonomy" id="13818"/>
    <lineage>
        <taxon>Eukaryota</taxon>
        <taxon>Viridiplantae</taxon>
        <taxon>Streptophyta</taxon>
        <taxon>Embryophyta</taxon>
        <taxon>Tracheophyta</taxon>
        <taxon>Polypodiopsida</taxon>
        <taxon>Polypodiidae</taxon>
        <taxon>Polypodiales</taxon>
        <taxon>Pteridineae</taxon>
        <taxon>Pteridaceae</taxon>
        <taxon>Vittarioideae</taxon>
        <taxon>Adiantum</taxon>
    </lineage>
</organism>
<dbReference type="EMBL" id="JABFUD020000025">
    <property type="protein sequence ID" value="KAI5059403.1"/>
    <property type="molecule type" value="Genomic_DNA"/>
</dbReference>
<feature type="transmembrane region" description="Helical" evidence="7">
    <location>
        <begin position="343"/>
        <end position="363"/>
    </location>
</feature>
<feature type="transmembrane region" description="Helical" evidence="7">
    <location>
        <begin position="464"/>
        <end position="486"/>
    </location>
</feature>
<evidence type="ECO:0000256" key="2">
    <source>
        <dbReference type="ARBA" id="ARBA00022448"/>
    </source>
</evidence>
<evidence type="ECO:0000256" key="6">
    <source>
        <dbReference type="ARBA" id="ARBA00023136"/>
    </source>
</evidence>
<keyword evidence="4" id="KW-0029">Amino-acid transport</keyword>
<evidence type="ECO:0000256" key="5">
    <source>
        <dbReference type="ARBA" id="ARBA00022989"/>
    </source>
</evidence>
<feature type="transmembrane region" description="Helical" evidence="7">
    <location>
        <begin position="303"/>
        <end position="323"/>
    </location>
</feature>
<keyword evidence="3 7" id="KW-0812">Transmembrane</keyword>
<reference evidence="9" key="1">
    <citation type="submission" date="2021-01" db="EMBL/GenBank/DDBJ databases">
        <title>Adiantum capillus-veneris genome.</title>
        <authorList>
            <person name="Fang Y."/>
            <person name="Liao Q."/>
        </authorList>
    </citation>
    <scope>NUCLEOTIDE SEQUENCE</scope>
    <source>
        <strain evidence="9">H3</strain>
        <tissue evidence="9">Leaf</tissue>
    </source>
</reference>
<protein>
    <recommendedName>
        <fullName evidence="8">Amino acid transporter transmembrane domain-containing protein</fullName>
    </recommendedName>
</protein>
<feature type="transmembrane region" description="Helical" evidence="7">
    <location>
        <begin position="84"/>
        <end position="107"/>
    </location>
</feature>
<evidence type="ECO:0000256" key="7">
    <source>
        <dbReference type="SAM" id="Phobius"/>
    </source>
</evidence>
<dbReference type="InterPro" id="IPR013057">
    <property type="entry name" value="AA_transpt_TM"/>
</dbReference>
<dbReference type="OrthoDB" id="40134at2759"/>
<dbReference type="GO" id="GO:0016020">
    <property type="term" value="C:membrane"/>
    <property type="evidence" value="ECO:0007669"/>
    <property type="project" value="UniProtKB-SubCell"/>
</dbReference>
<keyword evidence="2" id="KW-0813">Transport</keyword>
<feature type="domain" description="Amino acid transporter transmembrane" evidence="8">
    <location>
        <begin position="53"/>
        <end position="489"/>
    </location>
</feature>
<keyword evidence="6 7" id="KW-0472">Membrane</keyword>
<feature type="transmembrane region" description="Helical" evidence="7">
    <location>
        <begin position="433"/>
        <end position="452"/>
    </location>
</feature>
<proteinExistence type="predicted"/>
<keyword evidence="10" id="KW-1185">Reference proteome</keyword>
<evidence type="ECO:0000313" key="10">
    <source>
        <dbReference type="Proteomes" id="UP000886520"/>
    </source>
</evidence>
<evidence type="ECO:0000313" key="9">
    <source>
        <dbReference type="EMBL" id="KAI5059403.1"/>
    </source>
</evidence>
<feature type="transmembrane region" description="Helical" evidence="7">
    <location>
        <begin position="262"/>
        <end position="283"/>
    </location>
</feature>
<feature type="transmembrane region" description="Helical" evidence="7">
    <location>
        <begin position="57"/>
        <end position="78"/>
    </location>
</feature>
<feature type="transmembrane region" description="Helical" evidence="7">
    <location>
        <begin position="211"/>
        <end position="231"/>
    </location>
</feature>
<name>A0A9D4U1S5_ADICA</name>
<dbReference type="Pfam" id="PF01490">
    <property type="entry name" value="Aa_trans"/>
    <property type="match status" value="1"/>
</dbReference>
<feature type="transmembrane region" description="Helical" evidence="7">
    <location>
        <begin position="141"/>
        <end position="167"/>
    </location>
</feature>
<sequence length="503" mass="55231">MERQSSTGSSTVGGIMRAIPSLRRQLTHREHSVSVNPAYEQIENADDDGRPRRTGTFWTASAHIVTAVIGSGVLSLSWSMAKLGWLAGPLALLTFSVITYFTALLLADCYRTPSPTSATSKRNYTYVDAVRSSLGGRNTKFCAVIQYTILVGTAIGYTITASISMVAVARSNCFHMQGHNKSCYTSTYPYTLLFGGVQVLLSQIPTFSKLWWLSIVAAVMSFSYSSIGVGLGTAKAIADGGHIQGSLGGILKENDGIKLSHIWPVFQALGNIAFAYSYSMILIEIQDTIQSPSESRTMKKANLMGVSITTVFYLLCGGIGYAVFGDVAPGNLLTDFGFYEPYWLVDIANVCVVVHLVGAYQVFCQPLFAFVEEWISVTFPKTPLAHKHFSLLIASNGLTYRINIFRLIWRTSFVIFTTLAAMLLPFFNDILGILGALAFWPLTVYFPVEMHIANTKTARWSLKWLLLEVLSLFCLLISLAALAGSMEGVVKDLMKYKPFQKQS</sequence>
<gene>
    <name evidence="9" type="ORF">GOP47_0025722</name>
</gene>
<evidence type="ECO:0000259" key="8">
    <source>
        <dbReference type="Pfam" id="PF01490"/>
    </source>
</evidence>
<evidence type="ECO:0000256" key="1">
    <source>
        <dbReference type="ARBA" id="ARBA00004370"/>
    </source>
</evidence>
<feature type="transmembrane region" description="Helical" evidence="7">
    <location>
        <begin position="407"/>
        <end position="427"/>
    </location>
</feature>
<keyword evidence="5 7" id="KW-1133">Transmembrane helix</keyword>
<dbReference type="Proteomes" id="UP000886520">
    <property type="component" value="Chromosome 25"/>
</dbReference>
<dbReference type="PANTHER" id="PTHR48017">
    <property type="entry name" value="OS05G0424000 PROTEIN-RELATED"/>
    <property type="match status" value="1"/>
</dbReference>
<evidence type="ECO:0000256" key="3">
    <source>
        <dbReference type="ARBA" id="ARBA00022692"/>
    </source>
</evidence>
<dbReference type="GO" id="GO:0006865">
    <property type="term" value="P:amino acid transport"/>
    <property type="evidence" value="ECO:0007669"/>
    <property type="project" value="UniProtKB-KW"/>
</dbReference>